<accession>A0A498R3A1</accession>
<dbReference type="GO" id="GO:0015276">
    <property type="term" value="F:ligand-gated monoatomic ion channel activity"/>
    <property type="evidence" value="ECO:0007669"/>
    <property type="project" value="InterPro"/>
</dbReference>
<dbReference type="RefSeq" id="WP_207857542.1">
    <property type="nucleotide sequence ID" value="NZ_UPPP01000072.1"/>
</dbReference>
<sequence>MKSVSKKILVIASLLILIAATLAGCGAVTADKTASSDKGQTKKYVIACDAKYAPFSMEVNGKYKGIDVELLAAIAKAENINYELKPMDFSGIIPGLVSGQIDGAIAGMNITDERKKSVDFSDGYFKSGLAVIVSKDNTSIKSLADLNGKTAAVKKGTTGAKFAEDNKDKYHLHITYFDDSPSMMLAVANGNADFLMEDYPVINYQIKIGEQSKLKIAVPSVIDPPSYGFAVKKGENQELLKKFNEGLKKIKADGTYDKIVGEYISK</sequence>
<dbReference type="InterPro" id="IPR001638">
    <property type="entry name" value="Solute-binding_3/MltF_N"/>
</dbReference>
<dbReference type="PANTHER" id="PTHR35936">
    <property type="entry name" value="MEMBRANE-BOUND LYTIC MUREIN TRANSGLYCOSYLASE F"/>
    <property type="match status" value="1"/>
</dbReference>
<proteinExistence type="predicted"/>
<evidence type="ECO:0000313" key="5">
    <source>
        <dbReference type="EMBL" id="VBB07126.1"/>
    </source>
</evidence>
<protein>
    <submittedName>
        <fullName evidence="5">Ionotropic glutamate receptor</fullName>
    </submittedName>
</protein>
<dbReference type="SUPFAM" id="SSF53850">
    <property type="entry name" value="Periplasmic binding protein-like II"/>
    <property type="match status" value="1"/>
</dbReference>
<name>A0A498R3A1_9FIRM</name>
<dbReference type="GO" id="GO:0016020">
    <property type="term" value="C:membrane"/>
    <property type="evidence" value="ECO:0007669"/>
    <property type="project" value="InterPro"/>
</dbReference>
<dbReference type="EMBL" id="UPPP01000072">
    <property type="protein sequence ID" value="VBB07126.1"/>
    <property type="molecule type" value="Genomic_DNA"/>
</dbReference>
<keyword evidence="6" id="KW-1185">Reference proteome</keyword>
<dbReference type="Proteomes" id="UP000277811">
    <property type="component" value="Unassembled WGS sequence"/>
</dbReference>
<feature type="domain" description="Ionotropic glutamate receptor C-terminal" evidence="4">
    <location>
        <begin position="43"/>
        <end position="266"/>
    </location>
</feature>
<feature type="chain" id="PRO_5039608782" evidence="2">
    <location>
        <begin position="24"/>
        <end position="266"/>
    </location>
</feature>
<organism evidence="5 6">
    <name type="scientific">Lucifera butyrica</name>
    <dbReference type="NCBI Taxonomy" id="1351585"/>
    <lineage>
        <taxon>Bacteria</taxon>
        <taxon>Bacillati</taxon>
        <taxon>Bacillota</taxon>
        <taxon>Negativicutes</taxon>
        <taxon>Veillonellales</taxon>
        <taxon>Veillonellaceae</taxon>
        <taxon>Lucifera</taxon>
    </lineage>
</organism>
<dbReference type="SMART" id="SM00079">
    <property type="entry name" value="PBPe"/>
    <property type="match status" value="1"/>
</dbReference>
<gene>
    <name evidence="5" type="ORF">LUCI_2370</name>
</gene>
<dbReference type="PANTHER" id="PTHR35936:SF38">
    <property type="entry name" value="GLUTAMINE-BINDING PERIPLASMIC PROTEIN"/>
    <property type="match status" value="1"/>
</dbReference>
<evidence type="ECO:0000256" key="2">
    <source>
        <dbReference type="SAM" id="SignalP"/>
    </source>
</evidence>
<evidence type="ECO:0000259" key="4">
    <source>
        <dbReference type="SMART" id="SM00079"/>
    </source>
</evidence>
<dbReference type="PROSITE" id="PS51257">
    <property type="entry name" value="PROKAR_LIPOPROTEIN"/>
    <property type="match status" value="1"/>
</dbReference>
<feature type="domain" description="Solute-binding protein family 3/N-terminal" evidence="3">
    <location>
        <begin position="43"/>
        <end position="266"/>
    </location>
</feature>
<evidence type="ECO:0000259" key="3">
    <source>
        <dbReference type="SMART" id="SM00062"/>
    </source>
</evidence>
<keyword evidence="5" id="KW-0675">Receptor</keyword>
<dbReference type="Gene3D" id="3.40.190.10">
    <property type="entry name" value="Periplasmic binding protein-like II"/>
    <property type="match status" value="2"/>
</dbReference>
<dbReference type="Pfam" id="PF00497">
    <property type="entry name" value="SBP_bac_3"/>
    <property type="match status" value="1"/>
</dbReference>
<feature type="signal peptide" evidence="2">
    <location>
        <begin position="1"/>
        <end position="23"/>
    </location>
</feature>
<evidence type="ECO:0000313" key="6">
    <source>
        <dbReference type="Proteomes" id="UP000277811"/>
    </source>
</evidence>
<dbReference type="SMART" id="SM00062">
    <property type="entry name" value="PBPb"/>
    <property type="match status" value="1"/>
</dbReference>
<reference evidence="5 6" key="1">
    <citation type="submission" date="2018-06" db="EMBL/GenBank/DDBJ databases">
        <authorList>
            <person name="Strepis N."/>
        </authorList>
    </citation>
    <scope>NUCLEOTIDE SEQUENCE [LARGE SCALE GENOMIC DNA]</scope>
    <source>
        <strain evidence="5">LUCI</strain>
    </source>
</reference>
<keyword evidence="1 2" id="KW-0732">Signal</keyword>
<evidence type="ECO:0000256" key="1">
    <source>
        <dbReference type="ARBA" id="ARBA00022729"/>
    </source>
</evidence>
<dbReference type="InterPro" id="IPR001320">
    <property type="entry name" value="Iontro_rcpt_C"/>
</dbReference>
<dbReference type="AlphaFoldDB" id="A0A498R3A1"/>